<dbReference type="Gene3D" id="1.20.5.190">
    <property type="match status" value="1"/>
</dbReference>
<name>A0AAV9BMT8_ACOGR</name>
<reference evidence="6" key="2">
    <citation type="submission" date="2023-06" db="EMBL/GenBank/DDBJ databases">
        <authorList>
            <person name="Ma L."/>
            <person name="Liu K.-W."/>
            <person name="Li Z."/>
            <person name="Hsiao Y.-Y."/>
            <person name="Qi Y."/>
            <person name="Fu T."/>
            <person name="Tang G."/>
            <person name="Zhang D."/>
            <person name="Sun W.-H."/>
            <person name="Liu D.-K."/>
            <person name="Li Y."/>
            <person name="Chen G.-Z."/>
            <person name="Liu X.-D."/>
            <person name="Liao X.-Y."/>
            <person name="Jiang Y.-T."/>
            <person name="Yu X."/>
            <person name="Hao Y."/>
            <person name="Huang J."/>
            <person name="Zhao X.-W."/>
            <person name="Ke S."/>
            <person name="Chen Y.-Y."/>
            <person name="Wu W.-L."/>
            <person name="Hsu J.-L."/>
            <person name="Lin Y.-F."/>
            <person name="Huang M.-D."/>
            <person name="Li C.-Y."/>
            <person name="Huang L."/>
            <person name="Wang Z.-W."/>
            <person name="Zhao X."/>
            <person name="Zhong W.-Y."/>
            <person name="Peng D.-H."/>
            <person name="Ahmad S."/>
            <person name="Lan S."/>
            <person name="Zhang J.-S."/>
            <person name="Tsai W.-C."/>
            <person name="Van De Peer Y."/>
            <person name="Liu Z.-J."/>
        </authorList>
    </citation>
    <scope>NUCLEOTIDE SEQUENCE</scope>
    <source>
        <strain evidence="6">SCP</strain>
        <tissue evidence="6">Leaves</tissue>
    </source>
</reference>
<dbReference type="Proteomes" id="UP001179952">
    <property type="component" value="Unassembled WGS sequence"/>
</dbReference>
<proteinExistence type="inferred from homology"/>
<feature type="domain" description="DUF4005" evidence="5">
    <location>
        <begin position="270"/>
        <end position="307"/>
    </location>
</feature>
<protein>
    <recommendedName>
        <fullName evidence="5">DUF4005 domain-containing protein</fullName>
    </recommendedName>
</protein>
<feature type="region of interest" description="Disordered" evidence="4">
    <location>
        <begin position="18"/>
        <end position="46"/>
    </location>
</feature>
<keyword evidence="7" id="KW-1185">Reference proteome</keyword>
<dbReference type="Pfam" id="PF00612">
    <property type="entry name" value="IQ"/>
    <property type="match status" value="1"/>
</dbReference>
<dbReference type="CDD" id="cd23767">
    <property type="entry name" value="IQCD"/>
    <property type="match status" value="1"/>
</dbReference>
<comment type="similarity">
    <text evidence="2">Belongs to the IQD family.</text>
</comment>
<dbReference type="InterPro" id="IPR000048">
    <property type="entry name" value="IQ_motif_EF-hand-BS"/>
</dbReference>
<dbReference type="PANTHER" id="PTHR32295:SF41">
    <property type="entry name" value="PROTEIN IQ-DOMAIN 11"/>
    <property type="match status" value="1"/>
</dbReference>
<evidence type="ECO:0000256" key="3">
    <source>
        <dbReference type="ARBA" id="ARBA00024378"/>
    </source>
</evidence>
<dbReference type="PROSITE" id="PS50096">
    <property type="entry name" value="IQ"/>
    <property type="match status" value="2"/>
</dbReference>
<evidence type="ECO:0000256" key="2">
    <source>
        <dbReference type="ARBA" id="ARBA00024341"/>
    </source>
</evidence>
<evidence type="ECO:0000313" key="6">
    <source>
        <dbReference type="EMBL" id="KAK1278053.1"/>
    </source>
</evidence>
<accession>A0AAV9BMT8</accession>
<evidence type="ECO:0000256" key="1">
    <source>
        <dbReference type="ARBA" id="ARBA00022860"/>
    </source>
</evidence>
<dbReference type="AlphaFoldDB" id="A0AAV9BMT8"/>
<comment type="caution">
    <text evidence="6">The sequence shown here is derived from an EMBL/GenBank/DDBJ whole genome shotgun (WGS) entry which is preliminary data.</text>
</comment>
<reference evidence="6" key="1">
    <citation type="journal article" date="2023" name="Nat. Commun.">
        <title>Diploid and tetraploid genomes of Acorus and the evolution of monocots.</title>
        <authorList>
            <person name="Ma L."/>
            <person name="Liu K.W."/>
            <person name="Li Z."/>
            <person name="Hsiao Y.Y."/>
            <person name="Qi Y."/>
            <person name="Fu T."/>
            <person name="Tang G.D."/>
            <person name="Zhang D."/>
            <person name="Sun W.H."/>
            <person name="Liu D.K."/>
            <person name="Li Y."/>
            <person name="Chen G.Z."/>
            <person name="Liu X.D."/>
            <person name="Liao X.Y."/>
            <person name="Jiang Y.T."/>
            <person name="Yu X."/>
            <person name="Hao Y."/>
            <person name="Huang J."/>
            <person name="Zhao X.W."/>
            <person name="Ke S."/>
            <person name="Chen Y.Y."/>
            <person name="Wu W.L."/>
            <person name="Hsu J.L."/>
            <person name="Lin Y.F."/>
            <person name="Huang M.D."/>
            <person name="Li C.Y."/>
            <person name="Huang L."/>
            <person name="Wang Z.W."/>
            <person name="Zhao X."/>
            <person name="Zhong W.Y."/>
            <person name="Peng D.H."/>
            <person name="Ahmad S."/>
            <person name="Lan S."/>
            <person name="Zhang J.S."/>
            <person name="Tsai W.C."/>
            <person name="Van de Peer Y."/>
            <person name="Liu Z.J."/>
        </authorList>
    </citation>
    <scope>NUCLEOTIDE SEQUENCE</scope>
    <source>
        <strain evidence="6">SCP</strain>
    </source>
</reference>
<evidence type="ECO:0000259" key="5">
    <source>
        <dbReference type="Pfam" id="PF13178"/>
    </source>
</evidence>
<comment type="subunit">
    <text evidence="3">Binds to multiple calmodulin (CaM) in the presence of Ca(2+) and CaM-like proteins.</text>
</comment>
<dbReference type="PANTHER" id="PTHR32295">
    <property type="entry name" value="IQ-DOMAIN 5-RELATED"/>
    <property type="match status" value="1"/>
</dbReference>
<gene>
    <name evidence="6" type="ORF">QJS04_geneDACA023762</name>
</gene>
<keyword evidence="1" id="KW-0112">Calmodulin-binding</keyword>
<evidence type="ECO:0000256" key="4">
    <source>
        <dbReference type="SAM" id="MobiDB-lite"/>
    </source>
</evidence>
<organism evidence="6 7">
    <name type="scientific">Acorus gramineus</name>
    <name type="common">Dwarf sweet flag</name>
    <dbReference type="NCBI Taxonomy" id="55184"/>
    <lineage>
        <taxon>Eukaryota</taxon>
        <taxon>Viridiplantae</taxon>
        <taxon>Streptophyta</taxon>
        <taxon>Embryophyta</taxon>
        <taxon>Tracheophyta</taxon>
        <taxon>Spermatophyta</taxon>
        <taxon>Magnoliopsida</taxon>
        <taxon>Liliopsida</taxon>
        <taxon>Acoraceae</taxon>
        <taxon>Acorus</taxon>
    </lineage>
</organism>
<sequence length="355" mass="40062">MAKKKTWLDFVKKIFSSKSKSKPEKKEKRRRWVLGGPKSRRPPALTAPPQFALVEAEEEQSKHALAVAAATAAAAEAAVFAARAAVEVVRLTATPQSLHRSRIMAAVKVQTAFRGYLARRALRALKALVRLQAIVRGRAVRRQTAATLKSLQSLMKIQSQVRANRVRMAGDNQGKVRMRTEIRRSPDMYASVSFTTLRQSNQRRWDDSTLSKERADALFQNRREAALKRERAMEYASSYRVIPTSLHPSMLPSHELEENRFRQLEFRCNSVRDDDSYSSSPALPSYMVATESAKAKYRSTSTPRQRLRSIDGYSDWCSPCKFVNSDFPSMNSDVSLFNKGGRTPGSYPRSPFLKG</sequence>
<dbReference type="EMBL" id="JAUJYN010000002">
    <property type="protein sequence ID" value="KAK1278053.1"/>
    <property type="molecule type" value="Genomic_DNA"/>
</dbReference>
<dbReference type="GO" id="GO:0005516">
    <property type="term" value="F:calmodulin binding"/>
    <property type="evidence" value="ECO:0007669"/>
    <property type="project" value="UniProtKB-KW"/>
</dbReference>
<evidence type="ECO:0000313" key="7">
    <source>
        <dbReference type="Proteomes" id="UP001179952"/>
    </source>
</evidence>
<dbReference type="InterPro" id="IPR025064">
    <property type="entry name" value="DUF4005"/>
</dbReference>
<dbReference type="Pfam" id="PF13178">
    <property type="entry name" value="DUF4005"/>
    <property type="match status" value="1"/>
</dbReference>